<feature type="chain" id="PRO_5046315154" evidence="1">
    <location>
        <begin position="24"/>
        <end position="90"/>
    </location>
</feature>
<keyword evidence="3" id="KW-1185">Reference proteome</keyword>
<feature type="signal peptide" evidence="1">
    <location>
        <begin position="1"/>
        <end position="23"/>
    </location>
</feature>
<accession>A0ABU3P102</accession>
<dbReference type="RefSeq" id="WP_413781203.1">
    <property type="nucleotide sequence ID" value="NZ_JAUOZS010000001.1"/>
</dbReference>
<protein>
    <submittedName>
        <fullName evidence="2">Uncharacterized protein</fullName>
    </submittedName>
</protein>
<dbReference type="EMBL" id="JAUOZS010000001">
    <property type="protein sequence ID" value="MDT8902728.1"/>
    <property type="molecule type" value="Genomic_DNA"/>
</dbReference>
<sequence length="90" mass="9474">MARIAVVFLLICALLMPAATASAAFSLNVAVGRQDDGTVTGELWFNDRVVWRLRIASDGAQPVSGPAVGNTTVVAPDVEGGLFLLKVYNQ</sequence>
<comment type="caution">
    <text evidence="2">The sequence shown here is derived from an EMBL/GenBank/DDBJ whole genome shotgun (WGS) entry which is preliminary data.</text>
</comment>
<evidence type="ECO:0000313" key="2">
    <source>
        <dbReference type="EMBL" id="MDT8902728.1"/>
    </source>
</evidence>
<gene>
    <name evidence="2" type="ORF">Q4T40_15900</name>
</gene>
<evidence type="ECO:0000256" key="1">
    <source>
        <dbReference type="SAM" id="SignalP"/>
    </source>
</evidence>
<name>A0ABU3P102_9FIRM</name>
<proteinExistence type="predicted"/>
<keyword evidence="1" id="KW-0732">Signal</keyword>
<evidence type="ECO:0000313" key="3">
    <source>
        <dbReference type="Proteomes" id="UP001254848"/>
    </source>
</evidence>
<dbReference type="Proteomes" id="UP001254848">
    <property type="component" value="Unassembled WGS sequence"/>
</dbReference>
<reference evidence="2 3" key="1">
    <citation type="submission" date="2023-07" db="EMBL/GenBank/DDBJ databases">
        <title>The novel representative of Negativicutes class, Anaeroselena agilis gen. nov. sp. nov.</title>
        <authorList>
            <person name="Prokofeva M.I."/>
            <person name="Elcheninov A.G."/>
            <person name="Klyukina A."/>
            <person name="Kublanov I.V."/>
            <person name="Frolov E.N."/>
            <person name="Podosokorskaya O.A."/>
        </authorList>
    </citation>
    <scope>NUCLEOTIDE SEQUENCE [LARGE SCALE GENOMIC DNA]</scope>
    <source>
        <strain evidence="2 3">4137-cl</strain>
    </source>
</reference>
<organism evidence="2 3">
    <name type="scientific">Anaeroselena agilis</name>
    <dbReference type="NCBI Taxonomy" id="3063788"/>
    <lineage>
        <taxon>Bacteria</taxon>
        <taxon>Bacillati</taxon>
        <taxon>Bacillota</taxon>
        <taxon>Negativicutes</taxon>
        <taxon>Acetonemataceae</taxon>
        <taxon>Anaeroselena</taxon>
    </lineage>
</organism>